<feature type="compositionally biased region" description="Basic residues" evidence="1">
    <location>
        <begin position="124"/>
        <end position="134"/>
    </location>
</feature>
<comment type="caution">
    <text evidence="2">The sequence shown here is derived from an EMBL/GenBank/DDBJ whole genome shotgun (WGS) entry which is preliminary data.</text>
</comment>
<feature type="region of interest" description="Disordered" evidence="1">
    <location>
        <begin position="63"/>
        <end position="134"/>
    </location>
</feature>
<dbReference type="AlphaFoldDB" id="A0A7J8YE30"/>
<keyword evidence="3" id="KW-1185">Reference proteome</keyword>
<dbReference type="EMBL" id="JABFAA010000012">
    <property type="protein sequence ID" value="MBA0697846.1"/>
    <property type="molecule type" value="Genomic_DNA"/>
</dbReference>
<dbReference type="Proteomes" id="UP000593577">
    <property type="component" value="Unassembled WGS sequence"/>
</dbReference>
<gene>
    <name evidence="2" type="ORF">Goari_021369</name>
</gene>
<accession>A0A7J8YE30</accession>
<reference evidence="2 3" key="1">
    <citation type="journal article" date="2019" name="Genome Biol. Evol.">
        <title>Insights into the evolution of the New World diploid cottons (Gossypium, subgenus Houzingenia) based on genome sequencing.</title>
        <authorList>
            <person name="Grover C.E."/>
            <person name="Arick M.A. 2nd"/>
            <person name="Thrash A."/>
            <person name="Conover J.L."/>
            <person name="Sanders W.S."/>
            <person name="Peterson D.G."/>
            <person name="Frelichowski J.E."/>
            <person name="Scheffler J.A."/>
            <person name="Scheffler B.E."/>
            <person name="Wendel J.F."/>
        </authorList>
    </citation>
    <scope>NUCLEOTIDE SEQUENCE [LARGE SCALE GENOMIC DNA]</scope>
    <source>
        <strain evidence="2">185</strain>
        <tissue evidence="2">Leaf</tissue>
    </source>
</reference>
<evidence type="ECO:0000256" key="1">
    <source>
        <dbReference type="SAM" id="MobiDB-lite"/>
    </source>
</evidence>
<evidence type="ECO:0000313" key="3">
    <source>
        <dbReference type="Proteomes" id="UP000593577"/>
    </source>
</evidence>
<protein>
    <submittedName>
        <fullName evidence="2">Uncharacterized protein</fullName>
    </submittedName>
</protein>
<feature type="non-terminal residue" evidence="2">
    <location>
        <position position="1"/>
    </location>
</feature>
<sequence>DDVHFHRWDDFCLLPKQSTIIPVVLEFYSDLKFATHDRVYVKRKYIDVSLATIFEYCGIDSLKGDDNEEEAESAKGNEEVMEADDEASKGHEVMTQNETMEDVATSIGPMSRGMDLREQSTPLRRTKMKKTTPK</sequence>
<name>A0A7J8YE30_GOSAI</name>
<proteinExistence type="predicted"/>
<organism evidence="2 3">
    <name type="scientific">Gossypium aridum</name>
    <name type="common">American cotton</name>
    <name type="synonym">Erioxylum aridum</name>
    <dbReference type="NCBI Taxonomy" id="34290"/>
    <lineage>
        <taxon>Eukaryota</taxon>
        <taxon>Viridiplantae</taxon>
        <taxon>Streptophyta</taxon>
        <taxon>Embryophyta</taxon>
        <taxon>Tracheophyta</taxon>
        <taxon>Spermatophyta</taxon>
        <taxon>Magnoliopsida</taxon>
        <taxon>eudicotyledons</taxon>
        <taxon>Gunneridae</taxon>
        <taxon>Pentapetalae</taxon>
        <taxon>rosids</taxon>
        <taxon>malvids</taxon>
        <taxon>Malvales</taxon>
        <taxon>Malvaceae</taxon>
        <taxon>Malvoideae</taxon>
        <taxon>Gossypium</taxon>
    </lineage>
</organism>
<evidence type="ECO:0000313" key="2">
    <source>
        <dbReference type="EMBL" id="MBA0697846.1"/>
    </source>
</evidence>